<protein>
    <submittedName>
        <fullName evidence="2">Uncharacterized protein</fullName>
    </submittedName>
</protein>
<evidence type="ECO:0000256" key="1">
    <source>
        <dbReference type="SAM" id="MobiDB-lite"/>
    </source>
</evidence>
<reference evidence="2" key="1">
    <citation type="submission" date="2014-11" db="EMBL/GenBank/DDBJ databases">
        <authorList>
            <person name="Amaro Gonzalez C."/>
        </authorList>
    </citation>
    <scope>NUCLEOTIDE SEQUENCE</scope>
</reference>
<proteinExistence type="predicted"/>
<dbReference type="EMBL" id="GBXM01058777">
    <property type="protein sequence ID" value="JAH49800.1"/>
    <property type="molecule type" value="Transcribed_RNA"/>
</dbReference>
<sequence>MACTWHSEVRIPRATPKHKDSATLEGSFRTRVGAVQRAHSCALAANGFPSAKQRKRYPFV</sequence>
<reference evidence="2" key="2">
    <citation type="journal article" date="2015" name="Fish Shellfish Immunol.">
        <title>Early steps in the European eel (Anguilla anguilla)-Vibrio vulnificus interaction in the gills: Role of the RtxA13 toxin.</title>
        <authorList>
            <person name="Callol A."/>
            <person name="Pajuelo D."/>
            <person name="Ebbesson L."/>
            <person name="Teles M."/>
            <person name="MacKenzie S."/>
            <person name="Amaro C."/>
        </authorList>
    </citation>
    <scope>NUCLEOTIDE SEQUENCE</scope>
</reference>
<name>A0A0E9TA96_ANGAN</name>
<feature type="region of interest" description="Disordered" evidence="1">
    <location>
        <begin position="1"/>
        <end position="25"/>
    </location>
</feature>
<evidence type="ECO:0000313" key="2">
    <source>
        <dbReference type="EMBL" id="JAH49800.1"/>
    </source>
</evidence>
<accession>A0A0E9TA96</accession>
<feature type="compositionally biased region" description="Basic and acidic residues" evidence="1">
    <location>
        <begin position="7"/>
        <end position="22"/>
    </location>
</feature>
<dbReference type="AlphaFoldDB" id="A0A0E9TA96"/>
<organism evidence="2">
    <name type="scientific">Anguilla anguilla</name>
    <name type="common">European freshwater eel</name>
    <name type="synonym">Muraena anguilla</name>
    <dbReference type="NCBI Taxonomy" id="7936"/>
    <lineage>
        <taxon>Eukaryota</taxon>
        <taxon>Metazoa</taxon>
        <taxon>Chordata</taxon>
        <taxon>Craniata</taxon>
        <taxon>Vertebrata</taxon>
        <taxon>Euteleostomi</taxon>
        <taxon>Actinopterygii</taxon>
        <taxon>Neopterygii</taxon>
        <taxon>Teleostei</taxon>
        <taxon>Anguilliformes</taxon>
        <taxon>Anguillidae</taxon>
        <taxon>Anguilla</taxon>
    </lineage>
</organism>